<dbReference type="AlphaFoldDB" id="A0A3A6U932"/>
<keyword evidence="1" id="KW-0812">Transmembrane</keyword>
<comment type="caution">
    <text evidence="2">The sequence shown here is derived from an EMBL/GenBank/DDBJ whole genome shotgun (WGS) entry which is preliminary data.</text>
</comment>
<keyword evidence="1" id="KW-0472">Membrane</keyword>
<dbReference type="EMBL" id="QYYH01000022">
    <property type="protein sequence ID" value="RJY18456.1"/>
    <property type="molecule type" value="Genomic_DNA"/>
</dbReference>
<feature type="transmembrane region" description="Helical" evidence="1">
    <location>
        <begin position="12"/>
        <end position="34"/>
    </location>
</feature>
<dbReference type="RefSeq" id="WP_121852616.1">
    <property type="nucleotide sequence ID" value="NZ_CP037952.1"/>
</dbReference>
<gene>
    <name evidence="2" type="ORF">D5R81_05325</name>
</gene>
<organism evidence="2 3">
    <name type="scientific">Parashewanella spongiae</name>
    <dbReference type="NCBI Taxonomy" id="342950"/>
    <lineage>
        <taxon>Bacteria</taxon>
        <taxon>Pseudomonadati</taxon>
        <taxon>Pseudomonadota</taxon>
        <taxon>Gammaproteobacteria</taxon>
        <taxon>Alteromonadales</taxon>
        <taxon>Shewanellaceae</taxon>
        <taxon>Parashewanella</taxon>
    </lineage>
</organism>
<reference evidence="2 3" key="1">
    <citation type="submission" date="2018-09" db="EMBL/GenBank/DDBJ databases">
        <title>Phylogeny of the Shewanellaceae, and recommendation for two new genera, Pseudoshewanella and Parashewanella.</title>
        <authorList>
            <person name="Wang G."/>
        </authorList>
    </citation>
    <scope>NUCLEOTIDE SEQUENCE [LARGE SCALE GENOMIC DNA]</scope>
    <source>
        <strain evidence="2 3">KCTC 22492</strain>
    </source>
</reference>
<keyword evidence="1" id="KW-1133">Transmembrane helix</keyword>
<name>A0A3A6U932_9GAMM</name>
<protein>
    <submittedName>
        <fullName evidence="2">Uncharacterized protein</fullName>
    </submittedName>
</protein>
<dbReference type="Proteomes" id="UP000273022">
    <property type="component" value="Unassembled WGS sequence"/>
</dbReference>
<evidence type="ECO:0000313" key="3">
    <source>
        <dbReference type="Proteomes" id="UP000273022"/>
    </source>
</evidence>
<dbReference type="OrthoDB" id="1492993at2"/>
<sequence>MTNKKWYKKPEMIVAMSALVMTLVTTTVSVYSAYIDRSYARASVWPRLQIYRSYGDTHFSYGVNNPGNGPSIIKYAKVTYQSKPISRWNDIPEFPQHIQSHLGQLILAAQDKLVPMTSLRNKPKDNEKFLEIDKSVEIELCYCSIYNECWLVNRANNPKSIKSCVIDPKIAFKQ</sequence>
<evidence type="ECO:0000313" key="2">
    <source>
        <dbReference type="EMBL" id="RJY18456.1"/>
    </source>
</evidence>
<proteinExistence type="predicted"/>
<evidence type="ECO:0000256" key="1">
    <source>
        <dbReference type="SAM" id="Phobius"/>
    </source>
</evidence>
<accession>A0A3A6U932</accession>
<keyword evidence="3" id="KW-1185">Reference proteome</keyword>